<evidence type="ECO:0000313" key="2">
    <source>
        <dbReference type="EMBL" id="KAJ1723668.1"/>
    </source>
</evidence>
<keyword evidence="3" id="KW-1185">Reference proteome</keyword>
<proteinExistence type="predicted"/>
<dbReference type="Gene3D" id="3.40.630.30">
    <property type="match status" value="1"/>
</dbReference>
<dbReference type="Proteomes" id="UP001149813">
    <property type="component" value="Unassembled WGS sequence"/>
</dbReference>
<organism evidence="2 3">
    <name type="scientific">Coemansia erecta</name>
    <dbReference type="NCBI Taxonomy" id="147472"/>
    <lineage>
        <taxon>Eukaryota</taxon>
        <taxon>Fungi</taxon>
        <taxon>Fungi incertae sedis</taxon>
        <taxon>Zoopagomycota</taxon>
        <taxon>Kickxellomycotina</taxon>
        <taxon>Kickxellomycetes</taxon>
        <taxon>Kickxellales</taxon>
        <taxon>Kickxellaceae</taxon>
        <taxon>Coemansia</taxon>
    </lineage>
</organism>
<dbReference type="SUPFAM" id="SSF55729">
    <property type="entry name" value="Acyl-CoA N-acyltransferases (Nat)"/>
    <property type="match status" value="1"/>
</dbReference>
<dbReference type="Pfam" id="PF00583">
    <property type="entry name" value="Acetyltransf_1"/>
    <property type="match status" value="1"/>
</dbReference>
<gene>
    <name evidence="2" type="ORF">LPJ53_002000</name>
</gene>
<accession>A0A9W7Y470</accession>
<sequence length="297" mass="33200">MVHRYRSTLPKWYAESKFLQSEAQSTVSDSTENYTFGHMFKTPTNSSYRDGNHLKINFCHLEFPWDCSGVLSDPPRNIAQIAKQIYATISSEQDGAIAPRCLVDCTLKDKKSVDEVIDGFRQSGFKCEENVVDQVMCLETSKKRGQADGGVWRVGADSLGLLVECNARCFGYDESGDTHWLGEKLERQVRQPKHFAVYALNQDGADGSLSNSIDAFAVVFTPYEKARDLAYVQVMGTRPDRRRRGLATRVLSHALASLPPSVERVYLEAFDQGAIAMYERLGFHKAGTTTTAECTLN</sequence>
<evidence type="ECO:0000259" key="1">
    <source>
        <dbReference type="PROSITE" id="PS51186"/>
    </source>
</evidence>
<reference evidence="2" key="1">
    <citation type="submission" date="2022-07" db="EMBL/GenBank/DDBJ databases">
        <title>Phylogenomic reconstructions and comparative analyses of Kickxellomycotina fungi.</title>
        <authorList>
            <person name="Reynolds N.K."/>
            <person name="Stajich J.E."/>
            <person name="Barry K."/>
            <person name="Grigoriev I.V."/>
            <person name="Crous P."/>
            <person name="Smith M.E."/>
        </authorList>
    </citation>
    <scope>NUCLEOTIDE SEQUENCE</scope>
    <source>
        <strain evidence="2">NBRC 32514</strain>
    </source>
</reference>
<dbReference type="AlphaFoldDB" id="A0A9W7Y470"/>
<feature type="domain" description="N-acetyltransferase" evidence="1">
    <location>
        <begin position="149"/>
        <end position="297"/>
    </location>
</feature>
<dbReference type="PROSITE" id="PS51186">
    <property type="entry name" value="GNAT"/>
    <property type="match status" value="1"/>
</dbReference>
<dbReference type="CDD" id="cd04301">
    <property type="entry name" value="NAT_SF"/>
    <property type="match status" value="1"/>
</dbReference>
<evidence type="ECO:0000313" key="3">
    <source>
        <dbReference type="Proteomes" id="UP001149813"/>
    </source>
</evidence>
<dbReference type="InterPro" id="IPR000182">
    <property type="entry name" value="GNAT_dom"/>
</dbReference>
<protein>
    <recommendedName>
        <fullName evidence="1">N-acetyltransferase domain-containing protein</fullName>
    </recommendedName>
</protein>
<comment type="caution">
    <text evidence="2">The sequence shown here is derived from an EMBL/GenBank/DDBJ whole genome shotgun (WGS) entry which is preliminary data.</text>
</comment>
<dbReference type="GO" id="GO:0016747">
    <property type="term" value="F:acyltransferase activity, transferring groups other than amino-acyl groups"/>
    <property type="evidence" value="ECO:0007669"/>
    <property type="project" value="InterPro"/>
</dbReference>
<name>A0A9W7Y470_9FUNG</name>
<dbReference type="InterPro" id="IPR016181">
    <property type="entry name" value="Acyl_CoA_acyltransferase"/>
</dbReference>
<dbReference type="OrthoDB" id="2744543at2759"/>
<dbReference type="EMBL" id="JANBOJ010000057">
    <property type="protein sequence ID" value="KAJ1723668.1"/>
    <property type="molecule type" value="Genomic_DNA"/>
</dbReference>